<dbReference type="AlphaFoldDB" id="A0A841ENE3"/>
<dbReference type="PANTHER" id="PTHR16026">
    <property type="entry name" value="CARTILAGE ACIDIC PROTEIN 1"/>
    <property type="match status" value="1"/>
</dbReference>
<dbReference type="Pfam" id="PF13517">
    <property type="entry name" value="FG-GAP_3"/>
    <property type="match status" value="5"/>
</dbReference>
<evidence type="ECO:0000313" key="3">
    <source>
        <dbReference type="EMBL" id="MBB6002919.1"/>
    </source>
</evidence>
<organism evidence="3 4">
    <name type="scientific">Arcicella rosea</name>
    <dbReference type="NCBI Taxonomy" id="502909"/>
    <lineage>
        <taxon>Bacteria</taxon>
        <taxon>Pseudomonadati</taxon>
        <taxon>Bacteroidota</taxon>
        <taxon>Cytophagia</taxon>
        <taxon>Cytophagales</taxon>
        <taxon>Flectobacillaceae</taxon>
        <taxon>Arcicella</taxon>
    </lineage>
</organism>
<dbReference type="Proteomes" id="UP000524404">
    <property type="component" value="Unassembled WGS sequence"/>
</dbReference>
<dbReference type="EMBL" id="JACHKT010000009">
    <property type="protein sequence ID" value="MBB6002919.1"/>
    <property type="molecule type" value="Genomic_DNA"/>
</dbReference>
<gene>
    <name evidence="3" type="ORF">HNP25_001571</name>
</gene>
<evidence type="ECO:0000256" key="1">
    <source>
        <dbReference type="ARBA" id="ARBA00022729"/>
    </source>
</evidence>
<dbReference type="InterPro" id="IPR011519">
    <property type="entry name" value="UnbV_ASPIC"/>
</dbReference>
<proteinExistence type="predicted"/>
<protein>
    <recommendedName>
        <fullName evidence="2">ASPIC/UnbV domain-containing protein</fullName>
    </recommendedName>
</protein>
<dbReference type="InterPro" id="IPR013517">
    <property type="entry name" value="FG-GAP"/>
</dbReference>
<dbReference type="InterPro" id="IPR028994">
    <property type="entry name" value="Integrin_alpha_N"/>
</dbReference>
<dbReference type="Pfam" id="PF07593">
    <property type="entry name" value="UnbV_ASPIC"/>
    <property type="match status" value="1"/>
</dbReference>
<dbReference type="PANTHER" id="PTHR16026:SF0">
    <property type="entry name" value="CARTILAGE ACIDIC PROTEIN 1"/>
    <property type="match status" value="1"/>
</dbReference>
<reference evidence="3 4" key="1">
    <citation type="submission" date="2020-08" db="EMBL/GenBank/DDBJ databases">
        <title>Functional genomics of gut bacteria from endangered species of beetles.</title>
        <authorList>
            <person name="Carlos-Shanley C."/>
        </authorList>
    </citation>
    <scope>NUCLEOTIDE SEQUENCE [LARGE SCALE GENOMIC DNA]</scope>
    <source>
        <strain evidence="3 4">S00070</strain>
    </source>
</reference>
<evidence type="ECO:0000259" key="2">
    <source>
        <dbReference type="Pfam" id="PF07593"/>
    </source>
</evidence>
<name>A0A841ENE3_9BACT</name>
<sequence>MFTCKSKSPEDSPNDALFELMSAEQTGIHFANQLKEDEKLNIVTFEYFYNGGGVALGDINNDGLVDVFLGGNMVNSRLYLNRSEKGKSDLKFEDITEKAGINTADGWATGIAMVDINEDGLLDIYVCRAGPHQAAKRSNLLYINQGNSTFKEQAKQYGLGDTTHTTQAAFFDYDKDGDLDVYLLTNVIDRVGPNIIHNKINDGTAQSTDRLYRNNGKNALGQITFTDVSKQAGILAEGYGLGISVVDVNQDGWSDVYVSNDYLSNDHLYINQHNGSFVDEISTYFRHQSYSAMGNDAADIDNDGLVDFVTVDMLPEDPVRRKNMSGLMNYERHLSELRNGYFPQFMRNTLQHNNGINPEKGKNTFSEIGRMAGIHRTDWSWSALLADYDNDGFRDLMITNGFPKDITNRDFVAYRMGQYQKGSADNKDLLKTLNTIQGAKLSNYLYQNNHGNLTFSNQTKQWGFNKTSFSNGAAYADLDNDGDLDLVINNIDEKAFVYRNRSNQIAQNHFLRVQLKGDKSNPYGFGTKVSIFYEGKQQMIEHSPYRGYLSSVENTLHFGLGKTQRIDSMCITWANQKVQVLKEIQVDTLLKINEKDAFIKNKKPDKISERLFTEVSQKLNIHYRHTDELYIDFKIQPLLPHLLSQNGPGISVGDINGDDREDFFVGGAFNHSGVFFLQGSDNKFTPKTLETATKYQEDLGTLLFDADGDGDLDLYIVSGSNEFEANSKYLRDRLYKNDGKGNFTLDVNALPNIASSGSTVNAADFDRDGDLDLFVGGYLSAGQYPLATNSYILENNAGNFRDISKKVCPDLTELGMVKSALWTDFDQDGWVDLLVLGEWMPITFFRNEHGKFKNVSEHTGLKYTSAWWNSVVAGDFDKDGDIDYVAGNLGLNHEWKTSAEKPLTIFANDFDQNGSIDPVMAQYEGETLFPVHPRDEMTSQMTYLRKKVPSYDEYAHASMATLFTEEELKKAYQAKAETFQSIYLENVGKGQFKSHSLPILAQTAPVFGMNVQDFDDDGNLDVLLIGNSLSTESTTGRYDAFNGLLLKGNGRGAFSPISTAKSGFYVAGDGKGMANLLLSNKQTLILSTQNNDVLKAHLLHSSNATKYFKPAANDSYAMIYLADGKQIRHEFQYGSSYLSHSSRALALPKKCIKIVVFDFVGKSKVLSWK</sequence>
<evidence type="ECO:0000313" key="4">
    <source>
        <dbReference type="Proteomes" id="UP000524404"/>
    </source>
</evidence>
<dbReference type="Gene3D" id="2.130.10.130">
    <property type="entry name" value="Integrin alpha, N-terminal"/>
    <property type="match status" value="4"/>
</dbReference>
<feature type="domain" description="ASPIC/UnbV" evidence="2">
    <location>
        <begin position="524"/>
        <end position="590"/>
    </location>
</feature>
<comment type="caution">
    <text evidence="3">The sequence shown here is derived from an EMBL/GenBank/DDBJ whole genome shotgun (WGS) entry which is preliminary data.</text>
</comment>
<accession>A0A841ENE3</accession>
<keyword evidence="4" id="KW-1185">Reference proteome</keyword>
<keyword evidence="1" id="KW-0732">Signal</keyword>
<dbReference type="SUPFAM" id="SSF69318">
    <property type="entry name" value="Integrin alpha N-terminal domain"/>
    <property type="match status" value="3"/>
</dbReference>
<dbReference type="RefSeq" id="WP_229202817.1">
    <property type="nucleotide sequence ID" value="NZ_JACHKT010000009.1"/>
</dbReference>
<dbReference type="InterPro" id="IPR027039">
    <property type="entry name" value="Crtac1"/>
</dbReference>